<dbReference type="OrthoDB" id="6307429at2"/>
<dbReference type="CDD" id="cd00383">
    <property type="entry name" value="trans_reg_C"/>
    <property type="match status" value="1"/>
</dbReference>
<dbReference type="GO" id="GO:0000160">
    <property type="term" value="P:phosphorelay signal transduction system"/>
    <property type="evidence" value="ECO:0007669"/>
    <property type="project" value="InterPro"/>
</dbReference>
<dbReference type="GO" id="GO:0006355">
    <property type="term" value="P:regulation of DNA-templated transcription"/>
    <property type="evidence" value="ECO:0007669"/>
    <property type="project" value="InterPro"/>
</dbReference>
<keyword evidence="2 3" id="KW-0238">DNA-binding</keyword>
<comment type="similarity">
    <text evidence="1">Belongs to the TolB family.</text>
</comment>
<evidence type="ECO:0000259" key="5">
    <source>
        <dbReference type="PROSITE" id="PS51755"/>
    </source>
</evidence>
<dbReference type="Pfam" id="PF00486">
    <property type="entry name" value="Trans_reg_C"/>
    <property type="match status" value="1"/>
</dbReference>
<dbReference type="SMART" id="SM00862">
    <property type="entry name" value="Trans_reg_C"/>
    <property type="match status" value="1"/>
</dbReference>
<evidence type="ECO:0000256" key="1">
    <source>
        <dbReference type="ARBA" id="ARBA00009820"/>
    </source>
</evidence>
<dbReference type="InterPro" id="IPR001867">
    <property type="entry name" value="OmpR/PhoB-type_DNA-bd"/>
</dbReference>
<name>K2JFQ6_9GAMM</name>
<dbReference type="AlphaFoldDB" id="K2JFQ6"/>
<feature type="domain" description="OmpR/PhoB-type" evidence="5">
    <location>
        <begin position="9"/>
        <end position="108"/>
    </location>
</feature>
<comment type="caution">
    <text evidence="6">The sequence shown here is derived from an EMBL/GenBank/DDBJ whole genome shotgun (WGS) entry which is preliminary data.</text>
</comment>
<dbReference type="PANTHER" id="PTHR36842">
    <property type="entry name" value="PROTEIN TOLB HOMOLOG"/>
    <property type="match status" value="1"/>
</dbReference>
<evidence type="ECO:0000256" key="4">
    <source>
        <dbReference type="SAM" id="Phobius"/>
    </source>
</evidence>
<dbReference type="STRING" id="740709.A10D4_10124"/>
<gene>
    <name evidence="6" type="ORF">A10D4_10124</name>
</gene>
<dbReference type="SUPFAM" id="SSF46894">
    <property type="entry name" value="C-terminal effector domain of the bipartite response regulators"/>
    <property type="match status" value="1"/>
</dbReference>
<protein>
    <submittedName>
        <fullName evidence="6">Transcriptional regulatory protein-like protein</fullName>
    </submittedName>
</protein>
<reference evidence="6 7" key="1">
    <citation type="journal article" date="2012" name="J. Bacteriol.">
        <title>Genome Sequence of Idiomarina xiamenensis Type Strain 10-D-4.</title>
        <authorList>
            <person name="Lai Q."/>
            <person name="Wang L."/>
            <person name="Wang W."/>
            <person name="Shao Z."/>
        </authorList>
    </citation>
    <scope>NUCLEOTIDE SEQUENCE [LARGE SCALE GENOMIC DNA]</scope>
    <source>
        <strain evidence="6 7">10-D-4</strain>
    </source>
</reference>
<dbReference type="PANTHER" id="PTHR36842:SF1">
    <property type="entry name" value="PROTEIN TOLB"/>
    <property type="match status" value="1"/>
</dbReference>
<dbReference type="InterPro" id="IPR036388">
    <property type="entry name" value="WH-like_DNA-bd_sf"/>
</dbReference>
<accession>K2JFQ6</accession>
<dbReference type="SUPFAM" id="SSF69304">
    <property type="entry name" value="Tricorn protease N-terminal domain"/>
    <property type="match status" value="1"/>
</dbReference>
<dbReference type="InterPro" id="IPR011659">
    <property type="entry name" value="WD40"/>
</dbReference>
<organism evidence="6 7">
    <name type="scientific">Idiomarina xiamenensis 10-D-4</name>
    <dbReference type="NCBI Taxonomy" id="740709"/>
    <lineage>
        <taxon>Bacteria</taxon>
        <taxon>Pseudomonadati</taxon>
        <taxon>Pseudomonadota</taxon>
        <taxon>Gammaproteobacteria</taxon>
        <taxon>Alteromonadales</taxon>
        <taxon>Idiomarinaceae</taxon>
        <taxon>Idiomarina</taxon>
    </lineage>
</organism>
<dbReference type="Gene3D" id="1.10.10.10">
    <property type="entry name" value="Winged helix-like DNA-binding domain superfamily/Winged helix DNA-binding domain"/>
    <property type="match status" value="1"/>
</dbReference>
<dbReference type="InterPro" id="IPR016032">
    <property type="entry name" value="Sig_transdc_resp-reg_C-effctor"/>
</dbReference>
<dbReference type="Pfam" id="PF07676">
    <property type="entry name" value="PD40"/>
    <property type="match status" value="1"/>
</dbReference>
<feature type="DNA-binding region" description="OmpR/PhoB-type" evidence="3">
    <location>
        <begin position="9"/>
        <end position="108"/>
    </location>
</feature>
<evidence type="ECO:0000313" key="6">
    <source>
        <dbReference type="EMBL" id="EKE82126.1"/>
    </source>
</evidence>
<dbReference type="GO" id="GO:0003677">
    <property type="term" value="F:DNA binding"/>
    <property type="evidence" value="ECO:0007669"/>
    <property type="project" value="UniProtKB-UniRule"/>
</dbReference>
<evidence type="ECO:0000256" key="3">
    <source>
        <dbReference type="PROSITE-ProRule" id="PRU01091"/>
    </source>
</evidence>
<dbReference type="InterPro" id="IPR011042">
    <property type="entry name" value="6-blade_b-propeller_TolB-like"/>
</dbReference>
<keyword evidence="7" id="KW-1185">Reference proteome</keyword>
<proteinExistence type="inferred from homology"/>
<keyword evidence="4" id="KW-1133">Transmembrane helix</keyword>
<sequence length="725" mass="80747">MENEQSLSGKRWLVGDFVVYPEQRVLQTADGTDVAVEPRVVDALILLCQRRGDYVTVDELMADIWQGRVVSDAAVRGAIRKLRTALADSAKDPQYIQSSPKRGYRLIKPVQVQQVSSGSMSEVAGSDSSLSAASVGQSTPTMTLMTPAPKRLSLYWVVGVLLVSIALLVAYQFSAQPTVSKVPASIANYQTAVISQLPGEKYSFDMSADGQWLAFTAKLQSDESYQLYLLNRYTGAVEQLTRSNNNITSISFIGDSNALAYVEMLFQQANLYMIEDVANASSWQTAKVLLENYRTISDIESLSRDGLLLSLGEHDNMSTHLYKLSLNSTDSKTADLVRLSSTDTPGDNDATIRVSPDGQHIAYLTLHKGGLSSTVHVINGRSYQPLYQVDVDFQPQDIAWVATQPTAGDLRGSPQLWLLDGQDLYRLNADTEQLVRHSNLGFRRLKQDVNQQSYLAITSSLSGSRGKAFVIAEVNQQNPQTYLKATPEHTKSLHFLTDQQFIAVVKVNNGYQLQLLAAERAPQVLFESQEYIEVISRNDKKHKVLFGNRQQFFLLDSGNLLVSSITRNDQTVANASFDIDGRRVLYSNKVDGEWQVLGYNLDNGTTDTVLGDYRFVYAFHDRYVALNKTGDLFILSPSFKVIRNFEGETVSYNGIDQEKHRSRMAIPLRPEMLLSADEAKDPANFENLLKPNFYTLESPDGKRLIRSHSTIKSDVIVQLNPANNL</sequence>
<evidence type="ECO:0000313" key="7">
    <source>
        <dbReference type="Proteomes" id="UP000014115"/>
    </source>
</evidence>
<dbReference type="eggNOG" id="COG3710">
    <property type="taxonomic scope" value="Bacteria"/>
</dbReference>
<dbReference type="RefSeq" id="WP_008489335.1">
    <property type="nucleotide sequence ID" value="NZ_AMRG01000012.1"/>
</dbReference>
<evidence type="ECO:0000256" key="2">
    <source>
        <dbReference type="ARBA" id="ARBA00023125"/>
    </source>
</evidence>
<dbReference type="Proteomes" id="UP000014115">
    <property type="component" value="Unassembled WGS sequence"/>
</dbReference>
<dbReference type="EMBL" id="AMRG01000012">
    <property type="protein sequence ID" value="EKE82126.1"/>
    <property type="molecule type" value="Genomic_DNA"/>
</dbReference>
<dbReference type="PROSITE" id="PS51755">
    <property type="entry name" value="OMPR_PHOB"/>
    <property type="match status" value="1"/>
</dbReference>
<dbReference type="PATRIC" id="fig|740709.3.peg.2048"/>
<dbReference type="SUPFAM" id="SSF82171">
    <property type="entry name" value="DPP6 N-terminal domain-like"/>
    <property type="match status" value="1"/>
</dbReference>
<feature type="transmembrane region" description="Helical" evidence="4">
    <location>
        <begin position="152"/>
        <end position="173"/>
    </location>
</feature>
<keyword evidence="4" id="KW-0812">Transmembrane</keyword>
<keyword evidence="4" id="KW-0472">Membrane</keyword>
<dbReference type="Gene3D" id="2.120.10.30">
    <property type="entry name" value="TolB, C-terminal domain"/>
    <property type="match status" value="1"/>
</dbReference>